<dbReference type="EMBL" id="WUMK01000007">
    <property type="protein sequence ID" value="MXN47463.1"/>
    <property type="molecule type" value="Genomic_DNA"/>
</dbReference>
<comment type="caution">
    <text evidence="2">The sequence shown here is derived from an EMBL/GenBank/DDBJ whole genome shotgun (WGS) entry which is preliminary data.</text>
</comment>
<dbReference type="AlphaFoldDB" id="A0A6N8SFV5"/>
<dbReference type="Gene3D" id="2.40.30.20">
    <property type="match status" value="1"/>
</dbReference>
<dbReference type="Proteomes" id="UP000435802">
    <property type="component" value="Unassembled WGS sequence"/>
</dbReference>
<dbReference type="OrthoDB" id="5476657at2"/>
<sequence length="686" mass="74622">MGTDSQYDTLGELQAASPPAILKRVSANLARDFRSFKRITAGSADRPDHVQTADSAWWEQVDQILTPEMFYKTSDGDNWAPAMQAAANAAENINAPMIYLRPNFEYTMDDHVVLKAGIVVWGYGAKLLMRSNPNLRGGFIRTQGSGVNVNDDFIQRDDMALMGVWAEVLPTVKGVNCFGTTVSSRISFVDCTAKGATWGEENDPKPKGGRGFSCHTRSSMIKHVNCKAIDCSIGAHILDKADYDWTVTPVLQGFSATNANPVVFTLTNHGLQNGDQYQAQAFTGDGWSNLNGNTFTVTRIDSSRFRLNFSSASYPAFNGAGRLSKADTGYMRGSGITYLGMEVENCDLDGLIFEQVLDSQNTTEPKNIYFQGRLRNCATRYPSDHSIINLAGIPGVTVDAQVFNDRDHPVGSVIRGSSALADIRVRGYVHTTAHYIDHRPMTDGSKDLEVGSTLHPEGTSRSSKYELRIEGDTVSGDIIYSANTQVGETHNQNYTWRSSYDVEYSASSFGGVAIADVAKHNTNSYRIKNTNTGDVTLVGKYNFESNTGGFYEEGTWTPVLRGSSVPGSNAYSYQVGTWKRIGDSYELEGRLTVSGNVDPTMAGNMEIAGLPAAVAAGAHGREASVCFNYVNNLSLAAGKSISGRGLVGTSTVVLAERDNVRDTNLTSATKFGSNLDMRFRIVYSRD</sequence>
<evidence type="ECO:0000313" key="2">
    <source>
        <dbReference type="EMBL" id="MXN47463.1"/>
    </source>
</evidence>
<keyword evidence="3" id="KW-1185">Reference proteome</keyword>
<dbReference type="InterPro" id="IPR023366">
    <property type="entry name" value="ATP_synth_asu-like_sf"/>
</dbReference>
<accession>A0A6N8SFV5</accession>
<evidence type="ECO:0000313" key="3">
    <source>
        <dbReference type="Proteomes" id="UP000435802"/>
    </source>
</evidence>
<organism evidence="2 3">
    <name type="scientific">Shinella kummerowiae</name>
    <dbReference type="NCBI Taxonomy" id="417745"/>
    <lineage>
        <taxon>Bacteria</taxon>
        <taxon>Pseudomonadati</taxon>
        <taxon>Pseudomonadota</taxon>
        <taxon>Alphaproteobacteria</taxon>
        <taxon>Hyphomicrobiales</taxon>
        <taxon>Rhizobiaceae</taxon>
        <taxon>Shinella</taxon>
    </lineage>
</organism>
<protein>
    <submittedName>
        <fullName evidence="2">Uncharacterized protein</fullName>
    </submittedName>
</protein>
<dbReference type="RefSeq" id="WP_160860979.1">
    <property type="nucleotide sequence ID" value="NZ_WUMK01000007.1"/>
</dbReference>
<feature type="region of interest" description="Disordered" evidence="1">
    <location>
        <begin position="444"/>
        <end position="463"/>
    </location>
</feature>
<proteinExistence type="predicted"/>
<evidence type="ECO:0000256" key="1">
    <source>
        <dbReference type="SAM" id="MobiDB-lite"/>
    </source>
</evidence>
<gene>
    <name evidence="2" type="ORF">GR138_19870</name>
</gene>
<reference evidence="2 3" key="1">
    <citation type="submission" date="2019-12" db="EMBL/GenBank/DDBJ databases">
        <title>Shinella kummerowiae sp. nov., a symbiotic bacterium isolated from root nodules of the herbal legume Kummerowia stipulacea.</title>
        <authorList>
            <person name="Gao J."/>
        </authorList>
    </citation>
    <scope>NUCLEOTIDE SEQUENCE [LARGE SCALE GENOMIC DNA]</scope>
    <source>
        <strain evidence="2 3">CCBAU 25048</strain>
    </source>
</reference>
<name>A0A6N8SFV5_9HYPH</name>